<dbReference type="InterPro" id="IPR051681">
    <property type="entry name" value="Ser/Thr_Kinases-Pseudokinases"/>
</dbReference>
<dbReference type="Gene3D" id="1.10.510.10">
    <property type="entry name" value="Transferase(Phosphotransferase) domain 1"/>
    <property type="match status" value="1"/>
</dbReference>
<dbReference type="SUPFAM" id="SSF56112">
    <property type="entry name" value="Protein kinase-like (PK-like)"/>
    <property type="match status" value="1"/>
</dbReference>
<evidence type="ECO:0000313" key="7">
    <source>
        <dbReference type="Proteomes" id="UP000053317"/>
    </source>
</evidence>
<keyword evidence="2" id="KW-0547">Nucleotide-binding</keyword>
<evidence type="ECO:0000259" key="5">
    <source>
        <dbReference type="PROSITE" id="PS50011"/>
    </source>
</evidence>
<dbReference type="PROSITE" id="PS50011">
    <property type="entry name" value="PROTEIN_KINASE_DOM"/>
    <property type="match status" value="1"/>
</dbReference>
<dbReference type="InterPro" id="IPR000719">
    <property type="entry name" value="Prot_kinase_dom"/>
</dbReference>
<feature type="domain" description="Protein kinase" evidence="5">
    <location>
        <begin position="13"/>
        <end position="266"/>
    </location>
</feature>
<keyword evidence="4" id="KW-0067">ATP-binding</keyword>
<sequence>MFVVERVHPDGAKVTDEIIGIGQTGIVIKQGEHAVKIPRLTRILEIDGVPVQSGRMTPEEGSGSVDERPIFIQTLQKEKAIYRRLSNHSGIIQCLNLSSDHYSIQMPLMQSDLKNYLRKNLPDKQRKLSWLKEMASTLSYIHSRCVIIGDYRLDNIMLDDQMNTKLIDFSESTLMPLDWDLQGADEWGFSVLTDIGQFGVAMLEMITGQHCEFDTLRDWDTVGATWPGRDTLPSTNGVWLGHIIEKCWTRGYTSAAELAEDLSKEG</sequence>
<dbReference type="PANTHER" id="PTHR44329">
    <property type="entry name" value="SERINE/THREONINE-PROTEIN KINASE TNNI3K-RELATED"/>
    <property type="match status" value="1"/>
</dbReference>
<dbReference type="AlphaFoldDB" id="A0A0G2G4F6"/>
<reference evidence="6 7" key="2">
    <citation type="submission" date="2015-05" db="EMBL/GenBank/DDBJ databases">
        <authorList>
            <person name="Morales-Cruz A."/>
            <person name="Amrine K.C."/>
            <person name="Cantu D."/>
        </authorList>
    </citation>
    <scope>NUCLEOTIDE SEQUENCE [LARGE SCALE GENOMIC DNA]</scope>
    <source>
        <strain evidence="6">UCRPC4</strain>
    </source>
</reference>
<evidence type="ECO:0000256" key="4">
    <source>
        <dbReference type="ARBA" id="ARBA00022840"/>
    </source>
</evidence>
<proteinExistence type="predicted"/>
<keyword evidence="7" id="KW-1185">Reference proteome</keyword>
<evidence type="ECO:0000256" key="2">
    <source>
        <dbReference type="ARBA" id="ARBA00022741"/>
    </source>
</evidence>
<dbReference type="Pfam" id="PF00069">
    <property type="entry name" value="Pkinase"/>
    <property type="match status" value="1"/>
</dbReference>
<name>A0A0G2G4F6_PHACM</name>
<protein>
    <submittedName>
        <fullName evidence="6">Putative serine threonine protein kinase</fullName>
    </submittedName>
</protein>
<dbReference type="OrthoDB" id="1668230at2759"/>
<dbReference type="InterPro" id="IPR011009">
    <property type="entry name" value="Kinase-like_dom_sf"/>
</dbReference>
<evidence type="ECO:0000256" key="1">
    <source>
        <dbReference type="ARBA" id="ARBA00022679"/>
    </source>
</evidence>
<accession>A0A0G2G4F6</accession>
<dbReference type="EMBL" id="LCWF01000118">
    <property type="protein sequence ID" value="KKY18688.1"/>
    <property type="molecule type" value="Genomic_DNA"/>
</dbReference>
<dbReference type="GO" id="GO:0005524">
    <property type="term" value="F:ATP binding"/>
    <property type="evidence" value="ECO:0007669"/>
    <property type="project" value="UniProtKB-KW"/>
</dbReference>
<organism evidence="6 7">
    <name type="scientific">Phaeomoniella chlamydospora</name>
    <name type="common">Phaeoacremonium chlamydosporum</name>
    <dbReference type="NCBI Taxonomy" id="158046"/>
    <lineage>
        <taxon>Eukaryota</taxon>
        <taxon>Fungi</taxon>
        <taxon>Dikarya</taxon>
        <taxon>Ascomycota</taxon>
        <taxon>Pezizomycotina</taxon>
        <taxon>Eurotiomycetes</taxon>
        <taxon>Chaetothyriomycetidae</taxon>
        <taxon>Phaeomoniellales</taxon>
        <taxon>Phaeomoniellaceae</taxon>
        <taxon>Phaeomoniella</taxon>
    </lineage>
</organism>
<dbReference type="GO" id="GO:0004674">
    <property type="term" value="F:protein serine/threonine kinase activity"/>
    <property type="evidence" value="ECO:0007669"/>
    <property type="project" value="TreeGrafter"/>
</dbReference>
<reference evidence="6 7" key="1">
    <citation type="submission" date="2015-05" db="EMBL/GenBank/DDBJ databases">
        <title>Distinctive expansion of gene families associated with plant cell wall degradation and secondary metabolism in the genomes of grapevine trunk pathogens.</title>
        <authorList>
            <person name="Lawrence D.P."/>
            <person name="Travadon R."/>
            <person name="Rolshausen P.E."/>
            <person name="Baumgartner K."/>
        </authorList>
    </citation>
    <scope>NUCLEOTIDE SEQUENCE [LARGE SCALE GENOMIC DNA]</scope>
    <source>
        <strain evidence="6">UCRPC4</strain>
    </source>
</reference>
<comment type="caution">
    <text evidence="6">The sequence shown here is derived from an EMBL/GenBank/DDBJ whole genome shotgun (WGS) entry which is preliminary data.</text>
</comment>
<evidence type="ECO:0000313" key="6">
    <source>
        <dbReference type="EMBL" id="KKY18688.1"/>
    </source>
</evidence>
<keyword evidence="1" id="KW-0808">Transferase</keyword>
<gene>
    <name evidence="6" type="ORF">UCRPC4_g04839</name>
</gene>
<evidence type="ECO:0000256" key="3">
    <source>
        <dbReference type="ARBA" id="ARBA00022777"/>
    </source>
</evidence>
<keyword evidence="3 6" id="KW-0418">Kinase</keyword>
<dbReference type="PANTHER" id="PTHR44329:SF288">
    <property type="entry name" value="MITOGEN-ACTIVATED PROTEIN KINASE KINASE KINASE 20"/>
    <property type="match status" value="1"/>
</dbReference>
<dbReference type="Proteomes" id="UP000053317">
    <property type="component" value="Unassembled WGS sequence"/>
</dbReference>